<protein>
    <recommendedName>
        <fullName evidence="6">UDP-glucose 4-epimerase</fullName>
        <ecNumber evidence="6">5.1.3.2</ecNumber>
    </recommendedName>
</protein>
<evidence type="ECO:0000256" key="2">
    <source>
        <dbReference type="ARBA" id="ARBA00007637"/>
    </source>
</evidence>
<dbReference type="SUPFAM" id="SSF51735">
    <property type="entry name" value="NAD(P)-binding Rossmann-fold domains"/>
    <property type="match status" value="1"/>
</dbReference>
<dbReference type="Gene3D" id="3.40.50.720">
    <property type="entry name" value="NAD(P)-binding Rossmann-like Domain"/>
    <property type="match status" value="1"/>
</dbReference>
<evidence type="ECO:0000259" key="7">
    <source>
        <dbReference type="Pfam" id="PF01370"/>
    </source>
</evidence>
<dbReference type="Pfam" id="PF01370">
    <property type="entry name" value="Epimerase"/>
    <property type="match status" value="1"/>
</dbReference>
<keyword evidence="10" id="KW-1185">Reference proteome</keyword>
<dbReference type="GO" id="GO:0033499">
    <property type="term" value="P:galactose catabolic process via UDP-galactose, Leloir pathway"/>
    <property type="evidence" value="ECO:0007669"/>
    <property type="project" value="TreeGrafter"/>
</dbReference>
<comment type="subunit">
    <text evidence="6">Homodimer.</text>
</comment>
<evidence type="ECO:0000256" key="3">
    <source>
        <dbReference type="ARBA" id="ARBA00023027"/>
    </source>
</evidence>
<keyword evidence="5 6" id="KW-0119">Carbohydrate metabolism</keyword>
<dbReference type="InterPro" id="IPR001509">
    <property type="entry name" value="Epimerase_deHydtase"/>
</dbReference>
<dbReference type="InterPro" id="IPR036291">
    <property type="entry name" value="NAD(P)-bd_dom_sf"/>
</dbReference>
<organism evidence="8">
    <name type="scientific">Cladocopium goreaui</name>
    <dbReference type="NCBI Taxonomy" id="2562237"/>
    <lineage>
        <taxon>Eukaryota</taxon>
        <taxon>Sar</taxon>
        <taxon>Alveolata</taxon>
        <taxon>Dinophyceae</taxon>
        <taxon>Suessiales</taxon>
        <taxon>Symbiodiniaceae</taxon>
        <taxon>Cladocopium</taxon>
    </lineage>
</organism>
<proteinExistence type="inferred from homology"/>
<evidence type="ECO:0000256" key="4">
    <source>
        <dbReference type="ARBA" id="ARBA00023235"/>
    </source>
</evidence>
<dbReference type="EMBL" id="CAMXCT030000001">
    <property type="protein sequence ID" value="CAL4759521.1"/>
    <property type="molecule type" value="Genomic_DNA"/>
</dbReference>
<comment type="catalytic activity">
    <reaction evidence="6">
        <text>UDP-alpha-D-glucose = UDP-alpha-D-galactose</text>
        <dbReference type="Rhea" id="RHEA:22168"/>
        <dbReference type="ChEBI" id="CHEBI:58885"/>
        <dbReference type="ChEBI" id="CHEBI:66914"/>
        <dbReference type="EC" id="5.1.3.2"/>
    </reaction>
</comment>
<dbReference type="InterPro" id="IPR005886">
    <property type="entry name" value="UDP_G4E"/>
</dbReference>
<dbReference type="EMBL" id="CAMXCT020000001">
    <property type="protein sequence ID" value="CAL1125584.1"/>
    <property type="molecule type" value="Genomic_DNA"/>
</dbReference>
<dbReference type="CDD" id="cd05247">
    <property type="entry name" value="UDP_G4E_1_SDR_e"/>
    <property type="match status" value="1"/>
</dbReference>
<comment type="caution">
    <text evidence="8">The sequence shown here is derived from an EMBL/GenBank/DDBJ whole genome shotgun (WGS) entry which is preliminary data.</text>
</comment>
<dbReference type="EMBL" id="CAMXCT010000001">
    <property type="protein sequence ID" value="CAI3972209.1"/>
    <property type="molecule type" value="Genomic_DNA"/>
</dbReference>
<comment type="cofactor">
    <cofactor evidence="1 6">
        <name>NAD(+)</name>
        <dbReference type="ChEBI" id="CHEBI:57540"/>
    </cofactor>
</comment>
<sequence>MGHTFGLKGSNPRVNVLVVGGAGYVGSHAARRIAAAGHDVWIYDNLSTGHREACLPERLIEGELADRKTLTKVLTDHKIEAVLHFAACCYVGESVTQPAKYYQNNVVGTLALLDALRAAEVSRLVFSSTTAVYGTPDKVPITEDTPLNPISPYGFTKRVVEHALVDYAHAYGLGSIALRYFNASGASREGNLGEDHAPETHLIPLVLQVALGQRDKITIFGDDYPTEDGTCVRDYIHVEDLAEAHLLALDAVEPGTCNAMNLGSEHGASVLQVVEACREVTGHEIPVEFGPRREGDPAELIADASRAREKLGWQPEFTDIRSIVETAWQWHLEHPDGYSS</sequence>
<reference evidence="8" key="1">
    <citation type="submission" date="2022-10" db="EMBL/GenBank/DDBJ databases">
        <authorList>
            <person name="Chen Y."/>
            <person name="Dougan E. K."/>
            <person name="Chan C."/>
            <person name="Rhodes N."/>
            <person name="Thang M."/>
        </authorList>
    </citation>
    <scope>NUCLEOTIDE SEQUENCE</scope>
</reference>
<dbReference type="AlphaFoldDB" id="A0A9P1BF79"/>
<gene>
    <name evidence="8" type="ORF">C1SCF055_LOCUS799</name>
</gene>
<dbReference type="PANTHER" id="PTHR43725:SF53">
    <property type="entry name" value="UDP-ARABINOSE 4-EPIMERASE 1"/>
    <property type="match status" value="1"/>
</dbReference>
<evidence type="ECO:0000313" key="9">
    <source>
        <dbReference type="EMBL" id="CAL4759521.1"/>
    </source>
</evidence>
<feature type="domain" description="NAD-dependent epimerase/dehydratase" evidence="7">
    <location>
        <begin position="16"/>
        <end position="263"/>
    </location>
</feature>
<comment type="pathway">
    <text evidence="6">Carbohydrate metabolism; galactose metabolism.</text>
</comment>
<comment type="similarity">
    <text evidence="2 6">Belongs to the NAD(P)-dependent epimerase/dehydratase family.</text>
</comment>
<evidence type="ECO:0000256" key="5">
    <source>
        <dbReference type="ARBA" id="ARBA00023277"/>
    </source>
</evidence>
<keyword evidence="3 6" id="KW-0520">NAD</keyword>
<dbReference type="Proteomes" id="UP001152797">
    <property type="component" value="Unassembled WGS sequence"/>
</dbReference>
<dbReference type="OrthoDB" id="9402762at2759"/>
<dbReference type="Gene3D" id="3.90.25.10">
    <property type="entry name" value="UDP-galactose 4-epimerase, domain 1"/>
    <property type="match status" value="1"/>
</dbReference>
<evidence type="ECO:0000313" key="8">
    <source>
        <dbReference type="EMBL" id="CAI3972209.1"/>
    </source>
</evidence>
<reference evidence="9 10" key="2">
    <citation type="submission" date="2024-05" db="EMBL/GenBank/DDBJ databases">
        <authorList>
            <person name="Chen Y."/>
            <person name="Shah S."/>
            <person name="Dougan E. K."/>
            <person name="Thang M."/>
            <person name="Chan C."/>
        </authorList>
    </citation>
    <scope>NUCLEOTIDE SEQUENCE [LARGE SCALE GENOMIC DNA]</scope>
</reference>
<keyword evidence="4 6" id="KW-0413">Isomerase</keyword>
<evidence type="ECO:0000313" key="10">
    <source>
        <dbReference type="Proteomes" id="UP001152797"/>
    </source>
</evidence>
<accession>A0A9P1BF79</accession>
<name>A0A9P1BF79_9DINO</name>
<evidence type="ECO:0000256" key="1">
    <source>
        <dbReference type="ARBA" id="ARBA00001911"/>
    </source>
</evidence>
<dbReference type="NCBIfam" id="TIGR01179">
    <property type="entry name" value="galE"/>
    <property type="match status" value="1"/>
</dbReference>
<dbReference type="EC" id="5.1.3.2" evidence="6"/>
<dbReference type="GO" id="GO:0003978">
    <property type="term" value="F:UDP-glucose 4-epimerase activity"/>
    <property type="evidence" value="ECO:0007669"/>
    <property type="project" value="UniProtKB-UniRule"/>
</dbReference>
<evidence type="ECO:0000256" key="6">
    <source>
        <dbReference type="RuleBase" id="RU366046"/>
    </source>
</evidence>
<dbReference type="PANTHER" id="PTHR43725">
    <property type="entry name" value="UDP-GLUCOSE 4-EPIMERASE"/>
    <property type="match status" value="1"/>
</dbReference>